<evidence type="ECO:0000313" key="2">
    <source>
        <dbReference type="Proteomes" id="UP001501588"/>
    </source>
</evidence>
<keyword evidence="2" id="KW-1185">Reference proteome</keyword>
<proteinExistence type="predicted"/>
<gene>
    <name evidence="1" type="ORF">GCM10009416_44200</name>
</gene>
<reference evidence="2" key="1">
    <citation type="journal article" date="2019" name="Int. J. Syst. Evol. Microbiol.">
        <title>The Global Catalogue of Microorganisms (GCM) 10K type strain sequencing project: providing services to taxonomists for standard genome sequencing and annotation.</title>
        <authorList>
            <consortium name="The Broad Institute Genomics Platform"/>
            <consortium name="The Broad Institute Genome Sequencing Center for Infectious Disease"/>
            <person name="Wu L."/>
            <person name="Ma J."/>
        </authorList>
    </citation>
    <scope>NUCLEOTIDE SEQUENCE [LARGE SCALE GENOMIC DNA]</scope>
    <source>
        <strain evidence="2">JCM 9933</strain>
    </source>
</reference>
<sequence>MAPTPLGASAAGLGATAARLPDSAAGFVRTASRPAAGRGDAEGLEVAYSTAGGPPTAAATVELLADGTAAPAALDAALAEALRPGPVRRMREAGRFTVAVRGKGAASAPPLFCAETEGRYGRERVAGLVCAGRASGALLRIRVTMPARQPPPGDARAFVEAVAVSLSGPASAAAAATRPG</sequence>
<accession>A0ABP3R123</accession>
<dbReference type="Proteomes" id="UP001501588">
    <property type="component" value="Unassembled WGS sequence"/>
</dbReference>
<evidence type="ECO:0000313" key="1">
    <source>
        <dbReference type="EMBL" id="GAA0601513.1"/>
    </source>
</evidence>
<dbReference type="EMBL" id="BAAAFZ010000078">
    <property type="protein sequence ID" value="GAA0601513.1"/>
    <property type="molecule type" value="Genomic_DNA"/>
</dbReference>
<comment type="caution">
    <text evidence="1">The sequence shown here is derived from an EMBL/GenBank/DDBJ whole genome shotgun (WGS) entry which is preliminary data.</text>
</comment>
<protein>
    <submittedName>
        <fullName evidence="1">Uncharacterized protein</fullName>
    </submittedName>
</protein>
<organism evidence="1 2">
    <name type="scientific">Craurococcus roseus</name>
    <dbReference type="NCBI Taxonomy" id="77585"/>
    <lineage>
        <taxon>Bacteria</taxon>
        <taxon>Pseudomonadati</taxon>
        <taxon>Pseudomonadota</taxon>
        <taxon>Alphaproteobacteria</taxon>
        <taxon>Acetobacterales</taxon>
        <taxon>Acetobacteraceae</taxon>
        <taxon>Craurococcus</taxon>
    </lineage>
</organism>
<name>A0ABP3R123_9PROT</name>